<feature type="domain" description="Tyr recombinase" evidence="2">
    <location>
        <begin position="216"/>
        <end position="420"/>
    </location>
</feature>
<dbReference type="EMBL" id="FQVD01000014">
    <property type="protein sequence ID" value="SHF23610.1"/>
    <property type="molecule type" value="Genomic_DNA"/>
</dbReference>
<evidence type="ECO:0000313" key="4">
    <source>
        <dbReference type="Proteomes" id="UP000184436"/>
    </source>
</evidence>
<dbReference type="AlphaFoldDB" id="A0A1M4ZZY3"/>
<dbReference type="Gene3D" id="1.10.443.10">
    <property type="entry name" value="Intergrase catalytic core"/>
    <property type="match status" value="1"/>
</dbReference>
<dbReference type="PANTHER" id="PTHR30349">
    <property type="entry name" value="PHAGE INTEGRASE-RELATED"/>
    <property type="match status" value="1"/>
</dbReference>
<proteinExistence type="predicted"/>
<dbReference type="PROSITE" id="PS51898">
    <property type="entry name" value="TYR_RECOMBINASE"/>
    <property type="match status" value="1"/>
</dbReference>
<evidence type="ECO:0000313" key="3">
    <source>
        <dbReference type="EMBL" id="SHF23610.1"/>
    </source>
</evidence>
<dbReference type="InterPro" id="IPR011010">
    <property type="entry name" value="DNA_brk_join_enz"/>
</dbReference>
<dbReference type="STRING" id="871325.SAMN05444349_1142"/>
<gene>
    <name evidence="3" type="ORF">SAMN05444349_1142</name>
</gene>
<reference evidence="3 4" key="1">
    <citation type="submission" date="2016-11" db="EMBL/GenBank/DDBJ databases">
        <authorList>
            <person name="Jaros S."/>
            <person name="Januszkiewicz K."/>
            <person name="Wedrychowicz H."/>
        </authorList>
    </citation>
    <scope>NUCLEOTIDE SEQUENCE [LARGE SCALE GENOMIC DNA]</scope>
    <source>
        <strain evidence="3 4">DSM 26883</strain>
    </source>
</reference>
<keyword evidence="4" id="KW-1185">Reference proteome</keyword>
<dbReference type="PANTHER" id="PTHR30349:SF64">
    <property type="entry name" value="PROPHAGE INTEGRASE INTD-RELATED"/>
    <property type="match status" value="1"/>
</dbReference>
<dbReference type="Pfam" id="PF00589">
    <property type="entry name" value="Phage_integrase"/>
    <property type="match status" value="1"/>
</dbReference>
<dbReference type="Proteomes" id="UP000184436">
    <property type="component" value="Unassembled WGS sequence"/>
</dbReference>
<dbReference type="InterPro" id="IPR050090">
    <property type="entry name" value="Tyrosine_recombinase_XerCD"/>
</dbReference>
<organism evidence="3 4">
    <name type="scientific">Bacteroides faecichinchillae</name>
    <dbReference type="NCBI Taxonomy" id="871325"/>
    <lineage>
        <taxon>Bacteria</taxon>
        <taxon>Pseudomonadati</taxon>
        <taxon>Bacteroidota</taxon>
        <taxon>Bacteroidia</taxon>
        <taxon>Bacteroidales</taxon>
        <taxon>Bacteroidaceae</taxon>
        <taxon>Bacteroides</taxon>
    </lineage>
</organism>
<dbReference type="InterPro" id="IPR002104">
    <property type="entry name" value="Integrase_catalytic"/>
</dbReference>
<sequence length="437" mass="50902">MNEVNNIRGIVEAYTNLLTEDGRLDYATGIYLKSFLRYCESHGGVMNDMLIAEWSHRRDSEKYYTHRARCIIIRRLVRHIATETGVRFSLPSYPPDPGYIHKPICPKVCELPFRPSIISHMLEAYQSHIEVSGRLNNRTMERLRRFNEFCASKYPNAQKLTACILDDFCKRGEKESAKSRNNRVGAVREFVRFTNGRGFTTLQLPLTTPRANRCTYTPHPFTQEELAAFFAEADSFTPSYTCRDIRAALIRLELPVFFRLLYSSGMRTTEARLLECCNIDLMAGIINICHTKGYNEHRVALHESMRQVLEIYDKKMDAIMPGRKTFFPNEYDRPYSDAWVSSNFKKLWKRVSNNYARAYDLRSNYAVTNINRWCGDGSTSDWDRKLVCLSRSMGHRYLQNTIYYYKLVPLFSEKLESVTGACYDELLPGLNKYFEND</sequence>
<protein>
    <submittedName>
        <fullName evidence="3">Site-specific recombinase XerD</fullName>
    </submittedName>
</protein>
<dbReference type="OrthoDB" id="9766545at2"/>
<keyword evidence="1" id="KW-0233">DNA recombination</keyword>
<evidence type="ECO:0000256" key="1">
    <source>
        <dbReference type="ARBA" id="ARBA00023172"/>
    </source>
</evidence>
<dbReference type="GO" id="GO:0015074">
    <property type="term" value="P:DNA integration"/>
    <property type="evidence" value="ECO:0007669"/>
    <property type="project" value="InterPro"/>
</dbReference>
<evidence type="ECO:0000259" key="2">
    <source>
        <dbReference type="PROSITE" id="PS51898"/>
    </source>
</evidence>
<dbReference type="InterPro" id="IPR013762">
    <property type="entry name" value="Integrase-like_cat_sf"/>
</dbReference>
<dbReference type="GO" id="GO:0006310">
    <property type="term" value="P:DNA recombination"/>
    <property type="evidence" value="ECO:0007669"/>
    <property type="project" value="UniProtKB-KW"/>
</dbReference>
<accession>A0A1M4ZZY3</accession>
<name>A0A1M4ZZY3_9BACE</name>
<dbReference type="SUPFAM" id="SSF56349">
    <property type="entry name" value="DNA breaking-rejoining enzymes"/>
    <property type="match status" value="1"/>
</dbReference>
<dbReference type="GO" id="GO:0003677">
    <property type="term" value="F:DNA binding"/>
    <property type="evidence" value="ECO:0007669"/>
    <property type="project" value="InterPro"/>
</dbReference>